<keyword evidence="1" id="KW-0472">Membrane</keyword>
<name>A0A1Q9YJJ6_9FIRM</name>
<keyword evidence="1" id="KW-0812">Transmembrane</keyword>
<feature type="transmembrane region" description="Helical" evidence="1">
    <location>
        <begin position="21"/>
        <end position="40"/>
    </location>
</feature>
<evidence type="ECO:0000313" key="3">
    <source>
        <dbReference type="Proteomes" id="UP000186758"/>
    </source>
</evidence>
<organism evidence="2 3">
    <name type="scientific">Faecalibaculum rodentium</name>
    <dbReference type="NCBI Taxonomy" id="1702221"/>
    <lineage>
        <taxon>Bacteria</taxon>
        <taxon>Bacillati</taxon>
        <taxon>Bacillota</taxon>
        <taxon>Erysipelotrichia</taxon>
        <taxon>Erysipelotrichales</taxon>
        <taxon>Erysipelotrichaceae</taxon>
        <taxon>Faecalibaculum</taxon>
    </lineage>
</organism>
<evidence type="ECO:0000313" key="2">
    <source>
        <dbReference type="EMBL" id="OLU44642.1"/>
    </source>
</evidence>
<gene>
    <name evidence="2" type="ORF">BO223_07550</name>
</gene>
<accession>A0A1Q9YJJ6</accession>
<reference evidence="2 3" key="1">
    <citation type="submission" date="2016-11" db="EMBL/GenBank/DDBJ databases">
        <title>Description of two novel members of the family Erysipelotrichaceae: Ileibacterium lipovorans gen. nov., sp. nov. and Dubosiella newyorkensis, gen. nov., sp. nov.</title>
        <authorList>
            <person name="Cox L.M."/>
            <person name="Sohn J."/>
            <person name="Tyrrell K.L."/>
            <person name="Citron D.M."/>
            <person name="Lawson P.A."/>
            <person name="Patel N.B."/>
            <person name="Iizumi T."/>
            <person name="Perez-Perez G.I."/>
            <person name="Goldstein E.J."/>
            <person name="Blaser M.J."/>
        </authorList>
    </citation>
    <scope>NUCLEOTIDE SEQUENCE [LARGE SCALE GENOMIC DNA]</scope>
    <source>
        <strain evidence="2 3">NYU-BL-K8</strain>
    </source>
</reference>
<protein>
    <submittedName>
        <fullName evidence="2">Uncharacterized protein</fullName>
    </submittedName>
</protein>
<proteinExistence type="predicted"/>
<comment type="caution">
    <text evidence="2">The sequence shown here is derived from an EMBL/GenBank/DDBJ whole genome shotgun (WGS) entry which is preliminary data.</text>
</comment>
<evidence type="ECO:0000256" key="1">
    <source>
        <dbReference type="SAM" id="Phobius"/>
    </source>
</evidence>
<dbReference type="AlphaFoldDB" id="A0A1Q9YJJ6"/>
<keyword evidence="1" id="KW-1133">Transmembrane helix</keyword>
<sequence>MVKYVKGGRNMDKSLGKKSSVVFGILALILLAGVCGSLLLKAPEAAGGPLQTNAAAAVTFEPGNYTAQLNVDILAVPESGAATIGRLQKSAQFKVFEIRQQGDSWYGKIAETADNWALLKDEKINYAIMTPQEGA</sequence>
<dbReference type="Proteomes" id="UP000186758">
    <property type="component" value="Unassembled WGS sequence"/>
</dbReference>
<dbReference type="EMBL" id="MPJZ01000061">
    <property type="protein sequence ID" value="OLU44642.1"/>
    <property type="molecule type" value="Genomic_DNA"/>
</dbReference>